<name>A0A151IBF6_9HYME</name>
<protein>
    <recommendedName>
        <fullName evidence="4">Endonuclease/exonuclease/phosphatase domain-containing protein</fullName>
    </recommendedName>
</protein>
<evidence type="ECO:0000313" key="3">
    <source>
        <dbReference type="Proteomes" id="UP000078542"/>
    </source>
</evidence>
<accession>A0A151IBF6</accession>
<feature type="non-terminal residue" evidence="2">
    <location>
        <position position="1"/>
    </location>
</feature>
<feature type="region of interest" description="Disordered" evidence="1">
    <location>
        <begin position="1"/>
        <end position="58"/>
    </location>
</feature>
<evidence type="ECO:0000313" key="2">
    <source>
        <dbReference type="EMBL" id="KYM96706.1"/>
    </source>
</evidence>
<gene>
    <name evidence="2" type="ORF">ALC62_12627</name>
</gene>
<sequence length="393" mass="46611">IEEREKKWREEEEDMEKRMNQLEKKMEEHEVVMKKREEGREPDGGGEKDKESWAREEDRMGKIEKKIEMREREERRKNIIIKGLEGKTSDVHVEAERVLREILQLKVGIEEVKEVGSRREGGRRMAVVKLCSKEAKREVMMKKNKLKGRIERIEDDWTWKERKMQFNLRRIAEEMEKCGKRTRVAYGRIWIDGRWRRWNEDGERLEGAGRHGEGGEDWKIVFWNVAGMIGKDEEFWEGLKEWDIIGLVETWVEQKSWSKIRGKLPKEFMWKCQTARRKNRKGRAIGGIITGVRKGIEEVKDNENVSELEGMVQRKGRYWEDEERRVCRVCGAEEETWDHVLKRCAKWKEDEKEMSMEDILDEGGGGDERIRGLIGIREKMSVEEGGGEKGTCI</sequence>
<dbReference type="AlphaFoldDB" id="A0A151IBF6"/>
<evidence type="ECO:0000256" key="1">
    <source>
        <dbReference type="SAM" id="MobiDB-lite"/>
    </source>
</evidence>
<dbReference type="Proteomes" id="UP000078542">
    <property type="component" value="Unassembled WGS sequence"/>
</dbReference>
<proteinExistence type="predicted"/>
<evidence type="ECO:0008006" key="4">
    <source>
        <dbReference type="Google" id="ProtNLM"/>
    </source>
</evidence>
<keyword evidence="3" id="KW-1185">Reference proteome</keyword>
<dbReference type="EMBL" id="KQ978147">
    <property type="protein sequence ID" value="KYM96706.1"/>
    <property type="molecule type" value="Genomic_DNA"/>
</dbReference>
<reference evidence="2 3" key="1">
    <citation type="submission" date="2016-03" db="EMBL/GenBank/DDBJ databases">
        <title>Cyphomyrmex costatus WGS genome.</title>
        <authorList>
            <person name="Nygaard S."/>
            <person name="Hu H."/>
            <person name="Boomsma J."/>
            <person name="Zhang G."/>
        </authorList>
    </citation>
    <scope>NUCLEOTIDE SEQUENCE [LARGE SCALE GENOMIC DNA]</scope>
    <source>
        <strain evidence="2">MS0001</strain>
        <tissue evidence="2">Whole body</tissue>
    </source>
</reference>
<organism evidence="2 3">
    <name type="scientific">Cyphomyrmex costatus</name>
    <dbReference type="NCBI Taxonomy" id="456900"/>
    <lineage>
        <taxon>Eukaryota</taxon>
        <taxon>Metazoa</taxon>
        <taxon>Ecdysozoa</taxon>
        <taxon>Arthropoda</taxon>
        <taxon>Hexapoda</taxon>
        <taxon>Insecta</taxon>
        <taxon>Pterygota</taxon>
        <taxon>Neoptera</taxon>
        <taxon>Endopterygota</taxon>
        <taxon>Hymenoptera</taxon>
        <taxon>Apocrita</taxon>
        <taxon>Aculeata</taxon>
        <taxon>Formicoidea</taxon>
        <taxon>Formicidae</taxon>
        <taxon>Myrmicinae</taxon>
        <taxon>Cyphomyrmex</taxon>
    </lineage>
</organism>